<feature type="chain" id="PRO_5046254315" evidence="2">
    <location>
        <begin position="24"/>
        <end position="94"/>
    </location>
</feature>
<feature type="region of interest" description="Disordered" evidence="1">
    <location>
        <begin position="72"/>
        <end position="94"/>
    </location>
</feature>
<sequence>MTSLIRIILLTSASVITASPALACNPQWGPCAGVVYTGPVGPQDYGQQSQMEGQMRGQQVERWADKNRAIVNSWGQQAPRSGPHGGPNTRPYGR</sequence>
<evidence type="ECO:0000313" key="3">
    <source>
        <dbReference type="EMBL" id="CUA90950.1"/>
    </source>
</evidence>
<evidence type="ECO:0000256" key="1">
    <source>
        <dbReference type="SAM" id="MobiDB-lite"/>
    </source>
</evidence>
<dbReference type="EMBL" id="CYHC01000017">
    <property type="protein sequence ID" value="CUA90950.1"/>
    <property type="molecule type" value="Genomic_DNA"/>
</dbReference>
<keyword evidence="2" id="KW-0732">Signal</keyword>
<evidence type="ECO:0000313" key="4">
    <source>
        <dbReference type="Proteomes" id="UP000182178"/>
    </source>
</evidence>
<keyword evidence="4" id="KW-1185">Reference proteome</keyword>
<dbReference type="Proteomes" id="UP000182178">
    <property type="component" value="Unassembled WGS sequence"/>
</dbReference>
<proteinExistence type="predicted"/>
<gene>
    <name evidence="3" type="ORF">Ga0061061_11710</name>
</gene>
<accession>A0ABM9U9S6</accession>
<reference evidence="3 4" key="1">
    <citation type="submission" date="2015-08" db="EMBL/GenBank/DDBJ databases">
        <authorList>
            <person name="Varghese N."/>
        </authorList>
    </citation>
    <scope>NUCLEOTIDE SEQUENCE [LARGE SCALE GENOMIC DNA]</scope>
    <source>
        <strain evidence="3 4">DSM 18167</strain>
    </source>
</reference>
<organism evidence="3 4">
    <name type="scientific">Chelatococcus sambhunathii</name>
    <dbReference type="NCBI Taxonomy" id="363953"/>
    <lineage>
        <taxon>Bacteria</taxon>
        <taxon>Pseudomonadati</taxon>
        <taxon>Pseudomonadota</taxon>
        <taxon>Alphaproteobacteria</taxon>
        <taxon>Hyphomicrobiales</taxon>
        <taxon>Chelatococcaceae</taxon>
        <taxon>Chelatococcus</taxon>
    </lineage>
</organism>
<feature type="signal peptide" evidence="2">
    <location>
        <begin position="1"/>
        <end position="23"/>
    </location>
</feature>
<name>A0ABM9U9S6_9HYPH</name>
<protein>
    <submittedName>
        <fullName evidence="3">Uncharacterized protein</fullName>
    </submittedName>
</protein>
<evidence type="ECO:0000256" key="2">
    <source>
        <dbReference type="SAM" id="SignalP"/>
    </source>
</evidence>
<comment type="caution">
    <text evidence="3">The sequence shown here is derived from an EMBL/GenBank/DDBJ whole genome shotgun (WGS) entry which is preliminary data.</text>
</comment>
<dbReference type="RefSeq" id="WP_141659727.1">
    <property type="nucleotide sequence ID" value="NZ_CYHC01000017.1"/>
</dbReference>